<name>A0AAD8K1X8_TARER</name>
<accession>A0AAD8K1X8</accession>
<dbReference type="Proteomes" id="UP001229421">
    <property type="component" value="Unassembled WGS sequence"/>
</dbReference>
<gene>
    <name evidence="1" type="ORF">QVD17_38197</name>
</gene>
<reference evidence="1" key="1">
    <citation type="journal article" date="2023" name="bioRxiv">
        <title>Improved chromosome-level genome assembly for marigold (Tagetes erecta).</title>
        <authorList>
            <person name="Jiang F."/>
            <person name="Yuan L."/>
            <person name="Wang S."/>
            <person name="Wang H."/>
            <person name="Xu D."/>
            <person name="Wang A."/>
            <person name="Fan W."/>
        </authorList>
    </citation>
    <scope>NUCLEOTIDE SEQUENCE</scope>
    <source>
        <strain evidence="1">WSJ</strain>
        <tissue evidence="1">Leaf</tissue>
    </source>
</reference>
<evidence type="ECO:0000313" key="1">
    <source>
        <dbReference type="EMBL" id="KAK1411640.1"/>
    </source>
</evidence>
<sequence length="97" mass="11108">MFPPNYFSFKKLRACHISIVLRNHHRTTQRHNHKLLFPRRNPSHSPPVRIAQPHLLHLAQGSSKFRSQSTSFLGLNACGCGMKQGERILIQSQRKGA</sequence>
<proteinExistence type="predicted"/>
<dbReference type="EMBL" id="JAUHHV010000010">
    <property type="protein sequence ID" value="KAK1411640.1"/>
    <property type="molecule type" value="Genomic_DNA"/>
</dbReference>
<dbReference type="AlphaFoldDB" id="A0AAD8K1X8"/>
<organism evidence="1 2">
    <name type="scientific">Tagetes erecta</name>
    <name type="common">African marigold</name>
    <dbReference type="NCBI Taxonomy" id="13708"/>
    <lineage>
        <taxon>Eukaryota</taxon>
        <taxon>Viridiplantae</taxon>
        <taxon>Streptophyta</taxon>
        <taxon>Embryophyta</taxon>
        <taxon>Tracheophyta</taxon>
        <taxon>Spermatophyta</taxon>
        <taxon>Magnoliopsida</taxon>
        <taxon>eudicotyledons</taxon>
        <taxon>Gunneridae</taxon>
        <taxon>Pentapetalae</taxon>
        <taxon>asterids</taxon>
        <taxon>campanulids</taxon>
        <taxon>Asterales</taxon>
        <taxon>Asteraceae</taxon>
        <taxon>Asteroideae</taxon>
        <taxon>Heliantheae alliance</taxon>
        <taxon>Tageteae</taxon>
        <taxon>Tagetes</taxon>
    </lineage>
</organism>
<evidence type="ECO:0000313" key="2">
    <source>
        <dbReference type="Proteomes" id="UP001229421"/>
    </source>
</evidence>
<comment type="caution">
    <text evidence="1">The sequence shown here is derived from an EMBL/GenBank/DDBJ whole genome shotgun (WGS) entry which is preliminary data.</text>
</comment>
<protein>
    <submittedName>
        <fullName evidence="1">Uncharacterized protein</fullName>
    </submittedName>
</protein>
<keyword evidence="2" id="KW-1185">Reference proteome</keyword>